<keyword evidence="2" id="KW-0472">Membrane</keyword>
<evidence type="ECO:0000256" key="2">
    <source>
        <dbReference type="SAM" id="Phobius"/>
    </source>
</evidence>
<dbReference type="InterPro" id="IPR025241">
    <property type="entry name" value="DUF4190"/>
</dbReference>
<name>A0A931B6V6_9ACTN</name>
<feature type="transmembrane region" description="Helical" evidence="2">
    <location>
        <begin position="88"/>
        <end position="114"/>
    </location>
</feature>
<accession>A0A931B6V6</accession>
<proteinExistence type="predicted"/>
<feature type="domain" description="DUF4190" evidence="3">
    <location>
        <begin position="51"/>
        <end position="103"/>
    </location>
</feature>
<feature type="transmembrane region" description="Helical" evidence="2">
    <location>
        <begin position="48"/>
        <end position="76"/>
    </location>
</feature>
<organism evidence="4 5">
    <name type="scientific">Streptacidiphilus fuscans</name>
    <dbReference type="NCBI Taxonomy" id="2789292"/>
    <lineage>
        <taxon>Bacteria</taxon>
        <taxon>Bacillati</taxon>
        <taxon>Actinomycetota</taxon>
        <taxon>Actinomycetes</taxon>
        <taxon>Kitasatosporales</taxon>
        <taxon>Streptomycetaceae</taxon>
        <taxon>Streptacidiphilus</taxon>
    </lineage>
</organism>
<feature type="compositionally biased region" description="Pro residues" evidence="1">
    <location>
        <begin position="1"/>
        <end position="19"/>
    </location>
</feature>
<dbReference type="Proteomes" id="UP000657385">
    <property type="component" value="Unassembled WGS sequence"/>
</dbReference>
<evidence type="ECO:0000313" key="5">
    <source>
        <dbReference type="Proteomes" id="UP000657385"/>
    </source>
</evidence>
<comment type="caution">
    <text evidence="4">The sequence shown here is derived from an EMBL/GenBank/DDBJ whole genome shotgun (WGS) entry which is preliminary data.</text>
</comment>
<gene>
    <name evidence="4" type="ORF">I2501_25210</name>
</gene>
<dbReference type="EMBL" id="JADPRT010000011">
    <property type="protein sequence ID" value="MBF9071323.1"/>
    <property type="molecule type" value="Genomic_DNA"/>
</dbReference>
<reference evidence="4" key="1">
    <citation type="submission" date="2020-11" db="EMBL/GenBank/DDBJ databases">
        <title>Isolation and identification of active actinomycetes.</title>
        <authorList>
            <person name="Yu B."/>
        </authorList>
    </citation>
    <scope>NUCLEOTIDE SEQUENCE</scope>
    <source>
        <strain evidence="4">NEAU-YB345</strain>
    </source>
</reference>
<protein>
    <submittedName>
        <fullName evidence="4">DUF4190 domain-containing protein</fullName>
    </submittedName>
</protein>
<sequence>MPTPAPAPITPEDVPPPQQQAPQPVQGPLVYPWGYQVPGMEPEPMSGWSGMAIAAFVLGVLGVFPLGMIFGVVALAGIGRARKRGKGLAIAGVILSSVWTVAVGGLVLLMVVFASSVSVSGGSSSGSAVAPPGAGIPIDQLPMGTCFDVPEGTGGSTDVVNVVSCSGQHDRQLFARDSVSGPYPGPDADQFQSTLDCDRLAYADLVDPVGLEAQNALIWSYYPDESQWGDGGTPEISCAIAGFGGSSPLTGDLEPDKSHFTAQQLAFLDLVRPTAVLRAEVNDIDPLDWAQGRAVAAQLAAADRAETQLVTGPSATRTVFTGRFQQQAALELAQDDRVEVSDAQVLARSASPQDWTAALKLLQDDGVPSDVLTIRVNIGLGE</sequence>
<keyword evidence="5" id="KW-1185">Reference proteome</keyword>
<feature type="region of interest" description="Disordered" evidence="1">
    <location>
        <begin position="1"/>
        <end position="24"/>
    </location>
</feature>
<evidence type="ECO:0000256" key="1">
    <source>
        <dbReference type="SAM" id="MobiDB-lite"/>
    </source>
</evidence>
<keyword evidence="2" id="KW-1133">Transmembrane helix</keyword>
<keyword evidence="2" id="KW-0812">Transmembrane</keyword>
<dbReference type="RefSeq" id="WP_196196475.1">
    <property type="nucleotide sequence ID" value="NZ_JADPRT010000011.1"/>
</dbReference>
<dbReference type="Pfam" id="PF13828">
    <property type="entry name" value="DUF4190"/>
    <property type="match status" value="1"/>
</dbReference>
<evidence type="ECO:0000259" key="3">
    <source>
        <dbReference type="Pfam" id="PF13828"/>
    </source>
</evidence>
<dbReference type="AlphaFoldDB" id="A0A931B6V6"/>
<evidence type="ECO:0000313" key="4">
    <source>
        <dbReference type="EMBL" id="MBF9071323.1"/>
    </source>
</evidence>